<dbReference type="InterPro" id="IPR047952">
    <property type="entry name" value="Transpos_IS4"/>
</dbReference>
<proteinExistence type="inferred from homology"/>
<evidence type="ECO:0000256" key="4">
    <source>
        <dbReference type="ARBA" id="ARBA00023172"/>
    </source>
</evidence>
<reference evidence="7 8" key="1">
    <citation type="submission" date="2017-09" db="EMBL/GenBank/DDBJ databases">
        <title>Depth-based differentiation of microbial function through sediment-hosted aquifers and enrichment of novel symbionts in the deep terrestrial subsurface.</title>
        <authorList>
            <person name="Probst A.J."/>
            <person name="Ladd B."/>
            <person name="Jarett J.K."/>
            <person name="Geller-Mcgrath D.E."/>
            <person name="Sieber C.M."/>
            <person name="Emerson J.B."/>
            <person name="Anantharaman K."/>
            <person name="Thomas B.C."/>
            <person name="Malmstrom R."/>
            <person name="Stieglmeier M."/>
            <person name="Klingl A."/>
            <person name="Woyke T."/>
            <person name="Ryan C.M."/>
            <person name="Banfield J.F."/>
        </authorList>
    </citation>
    <scope>NUCLEOTIDE SEQUENCE [LARGE SCALE GENOMIC DNA]</scope>
    <source>
        <strain evidence="7">CG12_big_fil_rev_8_21_14_0_65_43_15</strain>
    </source>
</reference>
<evidence type="ECO:0000259" key="5">
    <source>
        <dbReference type="Pfam" id="PF01609"/>
    </source>
</evidence>
<keyword evidence="2" id="KW-0815">Transposition</keyword>
<accession>A0A2J0LMV7</accession>
<dbReference type="GO" id="GO:0003677">
    <property type="term" value="F:DNA binding"/>
    <property type="evidence" value="ECO:0007669"/>
    <property type="project" value="UniProtKB-KW"/>
</dbReference>
<keyword evidence="3" id="KW-0238">DNA-binding</keyword>
<dbReference type="InterPro" id="IPR025399">
    <property type="entry name" value="DUF4372"/>
</dbReference>
<dbReference type="PANTHER" id="PTHR33258">
    <property type="entry name" value="TRANSPOSASE INSL FOR INSERTION SEQUENCE ELEMENT IS186A-RELATED"/>
    <property type="match status" value="1"/>
</dbReference>
<dbReference type="Pfam" id="PF01609">
    <property type="entry name" value="DDE_Tnp_1"/>
    <property type="match status" value="1"/>
</dbReference>
<dbReference type="Proteomes" id="UP000231267">
    <property type="component" value="Unassembled WGS sequence"/>
</dbReference>
<keyword evidence="4" id="KW-0233">DNA recombination</keyword>
<evidence type="ECO:0000256" key="1">
    <source>
        <dbReference type="ARBA" id="ARBA00010075"/>
    </source>
</evidence>
<dbReference type="GO" id="GO:0006313">
    <property type="term" value="P:DNA transposition"/>
    <property type="evidence" value="ECO:0007669"/>
    <property type="project" value="InterPro"/>
</dbReference>
<dbReference type="NCBIfam" id="NF033592">
    <property type="entry name" value="transpos_IS4_1"/>
    <property type="match status" value="1"/>
</dbReference>
<dbReference type="PANTHER" id="PTHR33258:SF1">
    <property type="entry name" value="TRANSPOSASE INSL FOR INSERTION SEQUENCE ELEMENT IS186A-RELATED"/>
    <property type="match status" value="1"/>
</dbReference>
<protein>
    <submittedName>
        <fullName evidence="7">IS4 family transposase</fullName>
    </submittedName>
</protein>
<name>A0A2J0LMV7_9BACT</name>
<dbReference type="InterPro" id="IPR012337">
    <property type="entry name" value="RNaseH-like_sf"/>
</dbReference>
<comment type="similarity">
    <text evidence="1">Belongs to the transposase 11 family.</text>
</comment>
<evidence type="ECO:0000259" key="6">
    <source>
        <dbReference type="Pfam" id="PF14294"/>
    </source>
</evidence>
<evidence type="ECO:0000256" key="3">
    <source>
        <dbReference type="ARBA" id="ARBA00023125"/>
    </source>
</evidence>
<dbReference type="InterPro" id="IPR002559">
    <property type="entry name" value="Transposase_11"/>
</dbReference>
<dbReference type="EMBL" id="PFGP01000019">
    <property type="protein sequence ID" value="PIW66913.1"/>
    <property type="molecule type" value="Genomic_DNA"/>
</dbReference>
<dbReference type="Pfam" id="PF14294">
    <property type="entry name" value="DUF4372"/>
    <property type="match status" value="1"/>
</dbReference>
<evidence type="ECO:0000256" key="2">
    <source>
        <dbReference type="ARBA" id="ARBA00022578"/>
    </source>
</evidence>
<evidence type="ECO:0000313" key="7">
    <source>
        <dbReference type="EMBL" id="PIW66913.1"/>
    </source>
</evidence>
<organism evidence="7 8">
    <name type="scientific">Candidatus Taenaricola geysiri</name>
    <dbReference type="NCBI Taxonomy" id="1974752"/>
    <lineage>
        <taxon>Bacteria</taxon>
        <taxon>Pseudomonadati</taxon>
        <taxon>Candidatus Omnitrophota</taxon>
        <taxon>Candidatus Taenaricola</taxon>
    </lineage>
</organism>
<dbReference type="AlphaFoldDB" id="A0A2J0LMV7"/>
<evidence type="ECO:0000313" key="8">
    <source>
        <dbReference type="Proteomes" id="UP000231267"/>
    </source>
</evidence>
<dbReference type="SUPFAM" id="SSF53098">
    <property type="entry name" value="Ribonuclease H-like"/>
    <property type="match status" value="1"/>
</dbReference>
<gene>
    <name evidence="7" type="ORF">COW11_00880</name>
</gene>
<sequence>MSHYNTVLNQMLQLIPRHQFETAVKSYAGDRYVKRFNCWNQLTTLLYAQASGKESLREIEQSLSVNDSRLYHLGLPAIKRSTLADANQTRSYKIFESLFYKMLKRCQDLTPKHKFKFKNPLYSIDATVIDLCLSMFSWAKFMATKGGIKLHYEFNHSGQIPSFLVVTDAKQYETTVVKKFFPIIADSIYCLDRGYNDFVLYRRINEAKAFFVTRARDNLDYTIIGQHTQTLKKNILSDEQIKLANKKYPKPLRLIRYLDKETDEIVTFLTNNFILAPYSITQVYKARWQIEIFFKWIKQNLKIKTFLGTSKNAVLTQIWTAMCYYMLLAYVKYQTKYRNSLFYLHRIIKETLLARLTLIDLLRATPAKLNQFKTNEFQLAFW</sequence>
<comment type="caution">
    <text evidence="7">The sequence shown here is derived from an EMBL/GenBank/DDBJ whole genome shotgun (WGS) entry which is preliminary data.</text>
</comment>
<feature type="domain" description="Transposase IS4-like" evidence="5">
    <location>
        <begin position="120"/>
        <end position="327"/>
    </location>
</feature>
<feature type="domain" description="DUF4372" evidence="6">
    <location>
        <begin position="3"/>
        <end position="75"/>
    </location>
</feature>
<dbReference type="GO" id="GO:0004803">
    <property type="term" value="F:transposase activity"/>
    <property type="evidence" value="ECO:0007669"/>
    <property type="project" value="InterPro"/>
</dbReference>